<accession>A0A401USW6</accession>
<dbReference type="EMBL" id="BHYK01000037">
    <property type="protein sequence ID" value="GCD12643.1"/>
    <property type="molecule type" value="Genomic_DNA"/>
</dbReference>
<dbReference type="Proteomes" id="UP000287872">
    <property type="component" value="Unassembled WGS sequence"/>
</dbReference>
<keyword evidence="2" id="KW-1185">Reference proteome</keyword>
<sequence>MNKNKLESLENLKSYEKEVVLIGLYQYQIRAIVDFGKNKIMYRVGDSKKTNLTDNLDKAIELITEMVEKDDSCN</sequence>
<name>A0A401USW6_9CLOT</name>
<evidence type="ECO:0000313" key="1">
    <source>
        <dbReference type="EMBL" id="GCD12643.1"/>
    </source>
</evidence>
<dbReference type="AlphaFoldDB" id="A0A401USW6"/>
<comment type="caution">
    <text evidence="1">The sequence shown here is derived from an EMBL/GenBank/DDBJ whole genome shotgun (WGS) entry which is preliminary data.</text>
</comment>
<gene>
    <name evidence="1" type="ORF">Ctaglu_42660</name>
</gene>
<reference evidence="1 2" key="1">
    <citation type="submission" date="2018-11" db="EMBL/GenBank/DDBJ databases">
        <title>Genome sequencing and assembly of Clostridium tagluense strain A121.</title>
        <authorList>
            <person name="Murakami T."/>
            <person name="Segawa T."/>
            <person name="Shcherbakova V.A."/>
            <person name="Mori H."/>
            <person name="Yoshimura Y."/>
        </authorList>
    </citation>
    <scope>NUCLEOTIDE SEQUENCE [LARGE SCALE GENOMIC DNA]</scope>
    <source>
        <strain evidence="1 2">A121</strain>
    </source>
</reference>
<evidence type="ECO:0000313" key="2">
    <source>
        <dbReference type="Proteomes" id="UP000287872"/>
    </source>
</evidence>
<proteinExistence type="predicted"/>
<organism evidence="1 2">
    <name type="scientific">Clostridium tagluense</name>
    <dbReference type="NCBI Taxonomy" id="360422"/>
    <lineage>
        <taxon>Bacteria</taxon>
        <taxon>Bacillati</taxon>
        <taxon>Bacillota</taxon>
        <taxon>Clostridia</taxon>
        <taxon>Eubacteriales</taxon>
        <taxon>Clostridiaceae</taxon>
        <taxon>Clostridium</taxon>
    </lineage>
</organism>
<dbReference type="RefSeq" id="WP_125005491.1">
    <property type="nucleotide sequence ID" value="NZ_BHYK01000037.1"/>
</dbReference>
<protein>
    <submittedName>
        <fullName evidence="1">Uncharacterized protein</fullName>
    </submittedName>
</protein>